<dbReference type="GO" id="GO:0005737">
    <property type="term" value="C:cytoplasm"/>
    <property type="evidence" value="ECO:0007669"/>
    <property type="project" value="UniProtKB-SubCell"/>
</dbReference>
<dbReference type="EC" id="1.13.99.1" evidence="4 10"/>
<feature type="binding site" evidence="9">
    <location>
        <position position="66"/>
    </location>
    <ligand>
        <name>Fe cation</name>
        <dbReference type="ChEBI" id="CHEBI:24875"/>
        <label>1</label>
    </ligand>
</feature>
<dbReference type="GO" id="GO:0005506">
    <property type="term" value="F:iron ion binding"/>
    <property type="evidence" value="ECO:0007669"/>
    <property type="project" value="InterPro"/>
</dbReference>
<dbReference type="EMBL" id="JARKIE010000157">
    <property type="protein sequence ID" value="KAJ7674228.1"/>
    <property type="molecule type" value="Genomic_DNA"/>
</dbReference>
<evidence type="ECO:0000313" key="12">
    <source>
        <dbReference type="EMBL" id="KAJ7674228.1"/>
    </source>
</evidence>
<comment type="caution">
    <text evidence="12">The sequence shown here is derived from an EMBL/GenBank/DDBJ whole genome shotgun (WGS) entry which is preliminary data.</text>
</comment>
<keyword evidence="13" id="KW-1185">Reference proteome</keyword>
<comment type="similarity">
    <text evidence="3 10">Belongs to the myo-inositol oxygenase family.</text>
</comment>
<comment type="pathway">
    <text evidence="2 10">Polyol metabolism; myo-inositol degradation into D-glucuronate; D-glucuronate from myo-inositol: step 1/1.</text>
</comment>
<evidence type="ECO:0000256" key="4">
    <source>
        <dbReference type="ARBA" id="ARBA00011919"/>
    </source>
</evidence>
<keyword evidence="5 10" id="KW-0963">Cytoplasm</keyword>
<evidence type="ECO:0000256" key="9">
    <source>
        <dbReference type="PIRSR" id="PIRSR607828-2"/>
    </source>
</evidence>
<evidence type="ECO:0000256" key="8">
    <source>
        <dbReference type="ARBA" id="ARBA00023004"/>
    </source>
</evidence>
<protein>
    <recommendedName>
        <fullName evidence="4 10">Inositol oxygenase</fullName>
        <ecNumber evidence="4 10">1.13.99.1</ecNumber>
    </recommendedName>
    <alternativeName>
        <fullName evidence="10">Myo-inositol oxygenase</fullName>
    </alternativeName>
</protein>
<dbReference type="Proteomes" id="UP001221757">
    <property type="component" value="Unassembled WGS sequence"/>
</dbReference>
<comment type="cofactor">
    <cofactor evidence="9 10">
        <name>Fe cation</name>
        <dbReference type="ChEBI" id="CHEBI:24875"/>
    </cofactor>
    <text evidence="9 10">Binds 2 iron ions per subunit.</text>
</comment>
<feature type="region of interest" description="Disordered" evidence="11">
    <location>
        <begin position="1"/>
        <end position="35"/>
    </location>
</feature>
<keyword evidence="6 9" id="KW-0479">Metal-binding</keyword>
<evidence type="ECO:0000256" key="5">
    <source>
        <dbReference type="ARBA" id="ARBA00022490"/>
    </source>
</evidence>
<keyword evidence="7 10" id="KW-0560">Oxidoreductase</keyword>
<dbReference type="GO" id="GO:0019310">
    <property type="term" value="P:inositol catabolic process"/>
    <property type="evidence" value="ECO:0007669"/>
    <property type="project" value="UniProtKB-UniRule"/>
</dbReference>
<comment type="subcellular location">
    <subcellularLocation>
        <location evidence="1 10">Cytoplasm</location>
    </subcellularLocation>
</comment>
<comment type="catalytic activity">
    <reaction evidence="10">
        <text>myo-inositol + O2 = D-glucuronate + H2O + H(+)</text>
        <dbReference type="Rhea" id="RHEA:23696"/>
        <dbReference type="ChEBI" id="CHEBI:15377"/>
        <dbReference type="ChEBI" id="CHEBI:15378"/>
        <dbReference type="ChEBI" id="CHEBI:15379"/>
        <dbReference type="ChEBI" id="CHEBI:17268"/>
        <dbReference type="ChEBI" id="CHEBI:58720"/>
        <dbReference type="EC" id="1.13.99.1"/>
    </reaction>
</comment>
<evidence type="ECO:0000256" key="11">
    <source>
        <dbReference type="SAM" id="MobiDB-lite"/>
    </source>
</evidence>
<name>A0AAD7D1V3_MYCRO</name>
<evidence type="ECO:0000256" key="1">
    <source>
        <dbReference type="ARBA" id="ARBA00004496"/>
    </source>
</evidence>
<evidence type="ECO:0000256" key="3">
    <source>
        <dbReference type="ARBA" id="ARBA00005286"/>
    </source>
</evidence>
<reference evidence="12" key="1">
    <citation type="submission" date="2023-03" db="EMBL/GenBank/DDBJ databases">
        <title>Massive genome expansion in bonnet fungi (Mycena s.s.) driven by repeated elements and novel gene families across ecological guilds.</title>
        <authorList>
            <consortium name="Lawrence Berkeley National Laboratory"/>
            <person name="Harder C.B."/>
            <person name="Miyauchi S."/>
            <person name="Viragh M."/>
            <person name="Kuo A."/>
            <person name="Thoen E."/>
            <person name="Andreopoulos B."/>
            <person name="Lu D."/>
            <person name="Skrede I."/>
            <person name="Drula E."/>
            <person name="Henrissat B."/>
            <person name="Morin E."/>
            <person name="Kohler A."/>
            <person name="Barry K."/>
            <person name="LaButti K."/>
            <person name="Morin E."/>
            <person name="Salamov A."/>
            <person name="Lipzen A."/>
            <person name="Mereny Z."/>
            <person name="Hegedus B."/>
            <person name="Baldrian P."/>
            <person name="Stursova M."/>
            <person name="Weitz H."/>
            <person name="Taylor A."/>
            <person name="Grigoriev I.V."/>
            <person name="Nagy L.G."/>
            <person name="Martin F."/>
            <person name="Kauserud H."/>
        </authorList>
    </citation>
    <scope>NUCLEOTIDE SEQUENCE</scope>
    <source>
        <strain evidence="12">CBHHK067</strain>
    </source>
</reference>
<evidence type="ECO:0000256" key="10">
    <source>
        <dbReference type="RuleBase" id="RU367039"/>
    </source>
</evidence>
<dbReference type="GO" id="GO:0050113">
    <property type="term" value="F:inositol oxygenase activity"/>
    <property type="evidence" value="ECO:0007669"/>
    <property type="project" value="UniProtKB-UniRule"/>
</dbReference>
<dbReference type="InterPro" id="IPR007828">
    <property type="entry name" value="Inositol_oxygenase"/>
</dbReference>
<evidence type="ECO:0000256" key="6">
    <source>
        <dbReference type="ARBA" id="ARBA00022723"/>
    </source>
</evidence>
<evidence type="ECO:0000256" key="7">
    <source>
        <dbReference type="ARBA" id="ARBA00023002"/>
    </source>
</evidence>
<gene>
    <name evidence="12" type="ORF">B0H17DRAFT_1082247</name>
</gene>
<proteinExistence type="inferred from homology"/>
<evidence type="ECO:0000256" key="2">
    <source>
        <dbReference type="ARBA" id="ARBA00005167"/>
    </source>
</evidence>
<feature type="compositionally biased region" description="Low complexity" evidence="11">
    <location>
        <begin position="19"/>
        <end position="35"/>
    </location>
</feature>
<organism evidence="12 13">
    <name type="scientific">Mycena rosella</name>
    <name type="common">Pink bonnet</name>
    <name type="synonym">Agaricus rosellus</name>
    <dbReference type="NCBI Taxonomy" id="1033263"/>
    <lineage>
        <taxon>Eukaryota</taxon>
        <taxon>Fungi</taxon>
        <taxon>Dikarya</taxon>
        <taxon>Basidiomycota</taxon>
        <taxon>Agaricomycotina</taxon>
        <taxon>Agaricomycetes</taxon>
        <taxon>Agaricomycetidae</taxon>
        <taxon>Agaricales</taxon>
        <taxon>Marasmiineae</taxon>
        <taxon>Mycenaceae</taxon>
        <taxon>Mycena</taxon>
    </lineage>
</organism>
<dbReference type="Pfam" id="PF05153">
    <property type="entry name" value="MIOX"/>
    <property type="match status" value="1"/>
</dbReference>
<dbReference type="SUPFAM" id="SSF109604">
    <property type="entry name" value="HD-domain/PDEase-like"/>
    <property type="match status" value="1"/>
</dbReference>
<dbReference type="AlphaFoldDB" id="A0AAD7D1V3"/>
<keyword evidence="8 9" id="KW-0408">Iron</keyword>
<accession>A0AAD7D1V3</accession>
<sequence length="176" mass="20381">MPRRTRRSSASPKPPAIGSRTSTRSSMRNRRWSSTSRCGSLFSPLYHILKEQSSLPEEGLWMIRYHSFYPCAALPTPSSSPHRAPVQVAPRRSIYAPHRARGRARARRRTRVQSVRPLLEERRRRRRRGTATVLPGPHRQVFPRRYTLVSDRSVGGGDRTHLRCRWAAIKEPFVYT</sequence>
<evidence type="ECO:0000313" key="13">
    <source>
        <dbReference type="Proteomes" id="UP001221757"/>
    </source>
</evidence>